<dbReference type="Gene3D" id="3.40.50.300">
    <property type="entry name" value="P-loop containing nucleotide triphosphate hydrolases"/>
    <property type="match status" value="1"/>
</dbReference>
<evidence type="ECO:0000259" key="1">
    <source>
        <dbReference type="Pfam" id="PF01878"/>
    </source>
</evidence>
<dbReference type="InterPro" id="IPR052934">
    <property type="entry name" value="Methyl-DNA_Rec/Restrict_Enz"/>
</dbReference>
<dbReference type="OrthoDB" id="9781481at2"/>
<sequence>MNTIDSKNIPELRKGFKQYLAENHSDLSKPEIIVSDAFYINSHDVGITFEDALKEKGTEKLKEKLKAYFVSIGRKNPTGQTHNYLRNFRLLKEYVTGNKDELVLFDKEELNKAITAYIAYLPEHFEDEVYKWEALKCFQDNWDISNEIFAKMLANSLAKTANLLDVQFNFPCAMIKKYAEHDSEAVKQMFIDLYDENKDLAIRIDTFISSSKNLQKKYPDLGNKDFQNANVVSVYLWLRYPDKYYIFKPNLDKDVLQILSSDLELKGGNGYRVKQFYTFMDAIKPELENNKDIISYISSHLTDNSLKEPLACTIVNDFVFFVGRFLDDYSEWEYNDYNPGLSKEDWSDLLNNPEIFTPSALAVMKRMMDNGGQGTCTELANKYGETKNYYNKNSSTLGERILKTGKCAEPPKRDDGSLAYWPILYVGKETDRNVEGSYIWKIRKELKAALEDKDLSDIELISSTTESSETETDENVNYWWLNANPKIWSMKNMGVGEEQSYTLYNDNGHKRRIFQNFVDAKVGDVIIGYESTPVKQIVALLKVSKANDGEKIWFEKTEGLTNPIDYDELKDLPALKDMEYFVNSQGSFFKVTKNEFEVLRDIIRESNPILEDKDDVEKYSKEEFLSEVYMDSENYDLLVSLLENKKNIILQGAPGVGKTFAAKRLAYSIMGQKNESHVKFVQFHQSYSYEDFIMGYKPDGNGFKLQHGVFYDFCNIARNNPKGKYFFIIDEINRGNLSKIFGELLMLIEKDYRGVNASLAYGGEPFNVPENLYIIGMMNTADRSLAMLDYALRRRFSFVDMVPAFGTEDFQDYVDKMNNPAFTKLISKIVELNQEIAKDPTLGTGCCIGHSYFCNQERNKCTKTRMKQIIDFDIVPTLHEYWFDDSTKVDTWKAKLYGALDD</sequence>
<dbReference type="STRING" id="225004.SAMN02745152_02128"/>
<keyword evidence="4" id="KW-1185">Reference proteome</keyword>
<reference evidence="3 4" key="1">
    <citation type="submission" date="2017-02" db="EMBL/GenBank/DDBJ databases">
        <authorList>
            <person name="Peterson S.W."/>
        </authorList>
    </citation>
    <scope>NUCLEOTIDE SEQUENCE [LARGE SCALE GENOMIC DNA]</scope>
    <source>
        <strain evidence="3 4">ATCC BAA-909</strain>
    </source>
</reference>
<dbReference type="InterPro" id="IPR027417">
    <property type="entry name" value="P-loop_NTPase"/>
</dbReference>
<dbReference type="Gene3D" id="3.10.590.10">
    <property type="entry name" value="ph1033 like domains"/>
    <property type="match status" value="1"/>
</dbReference>
<dbReference type="RefSeq" id="WP_078931856.1">
    <property type="nucleotide sequence ID" value="NZ_FUXC01000018.1"/>
</dbReference>
<dbReference type="CDD" id="cd00009">
    <property type="entry name" value="AAA"/>
    <property type="match status" value="1"/>
</dbReference>
<dbReference type="SUPFAM" id="SSF88697">
    <property type="entry name" value="PUA domain-like"/>
    <property type="match status" value="1"/>
</dbReference>
<dbReference type="SUPFAM" id="SSF52540">
    <property type="entry name" value="P-loop containing nucleoside triphosphate hydrolases"/>
    <property type="match status" value="1"/>
</dbReference>
<organism evidence="3 4">
    <name type="scientific">Treponema berlinense</name>
    <dbReference type="NCBI Taxonomy" id="225004"/>
    <lineage>
        <taxon>Bacteria</taxon>
        <taxon>Pseudomonadati</taxon>
        <taxon>Spirochaetota</taxon>
        <taxon>Spirochaetia</taxon>
        <taxon>Spirochaetales</taxon>
        <taxon>Treponemataceae</taxon>
        <taxon>Treponema</taxon>
    </lineage>
</organism>
<protein>
    <submittedName>
        <fullName evidence="3">5-methylcytosine-specific restriction enzyme B</fullName>
    </submittedName>
</protein>
<name>A0A1T4QV55_9SPIR</name>
<dbReference type="Pfam" id="PF01878">
    <property type="entry name" value="EVE"/>
    <property type="match status" value="1"/>
</dbReference>
<feature type="domain" description="EVE" evidence="1">
    <location>
        <begin position="477"/>
        <end position="600"/>
    </location>
</feature>
<dbReference type="GO" id="GO:0016887">
    <property type="term" value="F:ATP hydrolysis activity"/>
    <property type="evidence" value="ECO:0007669"/>
    <property type="project" value="InterPro"/>
</dbReference>
<dbReference type="InterPro" id="IPR002740">
    <property type="entry name" value="EVE_domain"/>
</dbReference>
<dbReference type="InterPro" id="IPR011704">
    <property type="entry name" value="ATPase_dyneun-rel_AAA"/>
</dbReference>
<dbReference type="GO" id="GO:0005524">
    <property type="term" value="F:ATP binding"/>
    <property type="evidence" value="ECO:0007669"/>
    <property type="project" value="InterPro"/>
</dbReference>
<proteinExistence type="predicted"/>
<dbReference type="AlphaFoldDB" id="A0A1T4QV55"/>
<evidence type="ECO:0000313" key="4">
    <source>
        <dbReference type="Proteomes" id="UP000190395"/>
    </source>
</evidence>
<dbReference type="Pfam" id="PF07728">
    <property type="entry name" value="AAA_5"/>
    <property type="match status" value="1"/>
</dbReference>
<feature type="domain" description="ATPase dynein-related AAA" evidence="2">
    <location>
        <begin position="647"/>
        <end position="796"/>
    </location>
</feature>
<evidence type="ECO:0000313" key="3">
    <source>
        <dbReference type="EMBL" id="SKA07652.1"/>
    </source>
</evidence>
<gene>
    <name evidence="3" type="ORF">SAMN02745152_02128</name>
</gene>
<dbReference type="Proteomes" id="UP000190395">
    <property type="component" value="Unassembled WGS sequence"/>
</dbReference>
<dbReference type="InterPro" id="IPR015947">
    <property type="entry name" value="PUA-like_sf"/>
</dbReference>
<evidence type="ECO:0000259" key="2">
    <source>
        <dbReference type="Pfam" id="PF07728"/>
    </source>
</evidence>
<dbReference type="GeneID" id="303368340"/>
<dbReference type="PANTHER" id="PTHR37291:SF1">
    <property type="entry name" value="TYPE IV METHYL-DIRECTED RESTRICTION ENZYME ECOKMCRB SUBUNIT"/>
    <property type="match status" value="1"/>
</dbReference>
<accession>A0A1T4QV55</accession>
<dbReference type="EMBL" id="FUXC01000018">
    <property type="protein sequence ID" value="SKA07652.1"/>
    <property type="molecule type" value="Genomic_DNA"/>
</dbReference>
<dbReference type="PANTHER" id="PTHR37291">
    <property type="entry name" value="5-METHYLCYTOSINE-SPECIFIC RESTRICTION ENZYME B"/>
    <property type="match status" value="1"/>
</dbReference>